<dbReference type="CDD" id="cd02588">
    <property type="entry name" value="HAD_L2-DEX"/>
    <property type="match status" value="1"/>
</dbReference>
<keyword evidence="2 3" id="KW-0378">Hydrolase</keyword>
<dbReference type="SFLD" id="SFLDG01129">
    <property type="entry name" value="C1.5:_HAD__Beta-PGM__Phosphata"/>
    <property type="match status" value="1"/>
</dbReference>
<dbReference type="PANTHER" id="PTHR43316:SF3">
    <property type="entry name" value="HALOACID DEHALOGENASE, TYPE II (AFU_ORTHOLOGUE AFUA_2G07750)-RELATED"/>
    <property type="match status" value="1"/>
</dbReference>
<dbReference type="Gene3D" id="1.10.150.240">
    <property type="entry name" value="Putative phosphatase, domain 2"/>
    <property type="match status" value="1"/>
</dbReference>
<comment type="catalytic activity">
    <reaction evidence="3">
        <text>an (S)-2-haloacid + H2O = a (2R)-2-hydroxycarboxylate + a halide anion + H(+)</text>
        <dbReference type="Rhea" id="RHEA:11192"/>
        <dbReference type="ChEBI" id="CHEBI:15377"/>
        <dbReference type="ChEBI" id="CHEBI:15378"/>
        <dbReference type="ChEBI" id="CHEBI:16042"/>
        <dbReference type="ChEBI" id="CHEBI:58314"/>
        <dbReference type="ChEBI" id="CHEBI:137405"/>
        <dbReference type="EC" id="3.8.1.2"/>
    </reaction>
</comment>
<reference evidence="4 5" key="1">
    <citation type="submission" date="2016-07" db="EMBL/GenBank/DDBJ databases">
        <authorList>
            <person name="Lefevre C.T."/>
        </authorList>
    </citation>
    <scope>NUCLEOTIDE SEQUENCE [LARGE SCALE GENOMIC DNA]</scope>
    <source>
        <strain evidence="4">PR1</strain>
    </source>
</reference>
<evidence type="ECO:0000256" key="1">
    <source>
        <dbReference type="ARBA" id="ARBA00008106"/>
    </source>
</evidence>
<dbReference type="NCBIfam" id="TIGR01493">
    <property type="entry name" value="HAD-SF-IA-v2"/>
    <property type="match status" value="1"/>
</dbReference>
<accession>A0A1C3RH34</accession>
<dbReference type="InterPro" id="IPR006439">
    <property type="entry name" value="HAD-SF_hydro_IA"/>
</dbReference>
<sequence length="230" mass="25123">MARDTILFDINETVLDLSSLKPKFETAFGDGSVISTWFASLLHTSTVCSLTNVETGFAALAGIALDNIAARRGMTLSEEQRSDILGGFASLQPHDDIIPALSALRSKGYRTVAFSNSSKDLITNQIKNAGLNDYFDRIISIEETGSFKPDAKVYVYGAAKLGRAVEDLRLVATHDWDTHGAMNAGLQAGYIDRTGAAYHPLFRRPDVYGTDMRDIVQQIMQEDGLIKEAV</sequence>
<dbReference type="InterPro" id="IPR036412">
    <property type="entry name" value="HAD-like_sf"/>
</dbReference>
<dbReference type="EC" id="3.8.1.2" evidence="3"/>
<dbReference type="Pfam" id="PF00702">
    <property type="entry name" value="Hydrolase"/>
    <property type="match status" value="1"/>
</dbReference>
<organism evidence="4 5">
    <name type="scientific">Candidatus Terasakiella magnetica</name>
    <dbReference type="NCBI Taxonomy" id="1867952"/>
    <lineage>
        <taxon>Bacteria</taxon>
        <taxon>Pseudomonadati</taxon>
        <taxon>Pseudomonadota</taxon>
        <taxon>Alphaproteobacteria</taxon>
        <taxon>Rhodospirillales</taxon>
        <taxon>Terasakiellaceae</taxon>
        <taxon>Terasakiella</taxon>
    </lineage>
</organism>
<evidence type="ECO:0000256" key="3">
    <source>
        <dbReference type="RuleBase" id="RU368077"/>
    </source>
</evidence>
<comment type="similarity">
    <text evidence="1 3">Belongs to the HAD-like hydrolase superfamily. S-2-haloalkanoic acid dehalogenase family.</text>
</comment>
<dbReference type="Proteomes" id="UP000231658">
    <property type="component" value="Unassembled WGS sequence"/>
</dbReference>
<dbReference type="InterPro" id="IPR023198">
    <property type="entry name" value="PGP-like_dom2"/>
</dbReference>
<dbReference type="PANTHER" id="PTHR43316">
    <property type="entry name" value="HYDROLASE, HALOACID DELAHOGENASE-RELATED"/>
    <property type="match status" value="1"/>
</dbReference>
<dbReference type="PRINTS" id="PR00413">
    <property type="entry name" value="HADHALOGNASE"/>
</dbReference>
<gene>
    <name evidence="4" type="primary">dehII</name>
    <name evidence="4" type="ORF">MTBPR1_200002</name>
</gene>
<evidence type="ECO:0000313" key="4">
    <source>
        <dbReference type="EMBL" id="SCA56522.1"/>
    </source>
</evidence>
<dbReference type="EMBL" id="FLYE01000013">
    <property type="protein sequence ID" value="SCA56522.1"/>
    <property type="molecule type" value="Genomic_DNA"/>
</dbReference>
<protein>
    <recommendedName>
        <fullName evidence="3">(S)-2-haloacid dehalogenase</fullName>
        <ecNumber evidence="3">3.8.1.2</ecNumber>
    </recommendedName>
    <alternativeName>
        <fullName evidence="3">2-haloalkanoic acid dehalogenase</fullName>
    </alternativeName>
    <alternativeName>
        <fullName evidence="3">Halocarboxylic acid halidohydrolase</fullName>
    </alternativeName>
    <alternativeName>
        <fullName evidence="3">L-2-haloacid dehalogenase</fullName>
    </alternativeName>
</protein>
<proteinExistence type="inferred from homology"/>
<dbReference type="GO" id="GO:0018784">
    <property type="term" value="F:(S)-2-haloacid dehalogenase activity"/>
    <property type="evidence" value="ECO:0007669"/>
    <property type="project" value="UniProtKB-UniRule"/>
</dbReference>
<dbReference type="OrthoDB" id="7989657at2"/>
<keyword evidence="5" id="KW-1185">Reference proteome</keyword>
<dbReference type="Gene3D" id="3.40.50.1000">
    <property type="entry name" value="HAD superfamily/HAD-like"/>
    <property type="match status" value="1"/>
</dbReference>
<dbReference type="RefSeq" id="WP_069188626.1">
    <property type="nucleotide sequence ID" value="NZ_FLYE01000013.1"/>
</dbReference>
<comment type="function">
    <text evidence="3">Catalyzes the hydrolytic dehalogenation of small (S)-2-haloalkanoic acids to yield the corresponding (R)-2-hydroxyalkanoic acids.</text>
</comment>
<dbReference type="AlphaFoldDB" id="A0A1C3RH34"/>
<dbReference type="SUPFAM" id="SSF56784">
    <property type="entry name" value="HAD-like"/>
    <property type="match status" value="1"/>
</dbReference>
<dbReference type="NCBIfam" id="TIGR01428">
    <property type="entry name" value="HAD_type_II"/>
    <property type="match status" value="1"/>
</dbReference>
<dbReference type="InterPro" id="IPR006328">
    <property type="entry name" value="2-HAD"/>
</dbReference>
<dbReference type="SFLD" id="SFLDS00003">
    <property type="entry name" value="Haloacid_Dehalogenase"/>
    <property type="match status" value="1"/>
</dbReference>
<evidence type="ECO:0000256" key="2">
    <source>
        <dbReference type="ARBA" id="ARBA00022801"/>
    </source>
</evidence>
<dbReference type="InterPro" id="IPR051540">
    <property type="entry name" value="S-2-haloacid_dehalogenase"/>
</dbReference>
<dbReference type="STRING" id="1867952.MTBPR1_200002"/>
<dbReference type="InterPro" id="IPR023214">
    <property type="entry name" value="HAD_sf"/>
</dbReference>
<name>A0A1C3RH34_9PROT</name>
<evidence type="ECO:0000313" key="5">
    <source>
        <dbReference type="Proteomes" id="UP000231658"/>
    </source>
</evidence>